<evidence type="ECO:0000313" key="1">
    <source>
        <dbReference type="EMBL" id="KAG5606683.1"/>
    </source>
</evidence>
<organism evidence="1 2">
    <name type="scientific">Solanum commersonii</name>
    <name type="common">Commerson's wild potato</name>
    <name type="synonym">Commerson's nightshade</name>
    <dbReference type="NCBI Taxonomy" id="4109"/>
    <lineage>
        <taxon>Eukaryota</taxon>
        <taxon>Viridiplantae</taxon>
        <taxon>Streptophyta</taxon>
        <taxon>Embryophyta</taxon>
        <taxon>Tracheophyta</taxon>
        <taxon>Spermatophyta</taxon>
        <taxon>Magnoliopsida</taxon>
        <taxon>eudicotyledons</taxon>
        <taxon>Gunneridae</taxon>
        <taxon>Pentapetalae</taxon>
        <taxon>asterids</taxon>
        <taxon>lamiids</taxon>
        <taxon>Solanales</taxon>
        <taxon>Solanaceae</taxon>
        <taxon>Solanoideae</taxon>
        <taxon>Solaneae</taxon>
        <taxon>Solanum</taxon>
    </lineage>
</organism>
<comment type="caution">
    <text evidence="1">The sequence shown here is derived from an EMBL/GenBank/DDBJ whole genome shotgun (WGS) entry which is preliminary data.</text>
</comment>
<dbReference type="PANTHER" id="PTHR36264:SF2">
    <property type="entry name" value="TF-B3 DOMAIN-CONTAINING PROTEIN"/>
    <property type="match status" value="1"/>
</dbReference>
<dbReference type="PANTHER" id="PTHR36264">
    <property type="entry name" value="SET DOMAIN-CONTAINING PROTEIN"/>
    <property type="match status" value="1"/>
</dbReference>
<gene>
    <name evidence="1" type="ORF">H5410_028175</name>
</gene>
<sequence length="178" mass="20823">MFEYIHRYWTLNAAKSLENGCSVHADMWDITEENIPKNLNKTFFYNFFPLKDEEEACKLNNTPHVVTRELIEMRDIYPSSKIDLENRWQTKKKITRDEIIVRKPVRCACWCVGCNGGECPKKYQGGSFCLRNLYNDDFPLSCMELFNNCGFGDCDEIGIYWDPRSLSLMFQLLSPICA</sequence>
<proteinExistence type="predicted"/>
<protein>
    <submittedName>
        <fullName evidence="1">Uncharacterized protein</fullName>
    </submittedName>
</protein>
<accession>A0A9J5Z170</accession>
<reference evidence="1 2" key="1">
    <citation type="submission" date="2020-09" db="EMBL/GenBank/DDBJ databases">
        <title>De no assembly of potato wild relative species, Solanum commersonii.</title>
        <authorList>
            <person name="Cho K."/>
        </authorList>
    </citation>
    <scope>NUCLEOTIDE SEQUENCE [LARGE SCALE GENOMIC DNA]</scope>
    <source>
        <strain evidence="1">LZ3.2</strain>
        <tissue evidence="1">Leaf</tissue>
    </source>
</reference>
<dbReference type="OrthoDB" id="911161at2759"/>
<evidence type="ECO:0000313" key="2">
    <source>
        <dbReference type="Proteomes" id="UP000824120"/>
    </source>
</evidence>
<dbReference type="EMBL" id="JACXVP010000005">
    <property type="protein sequence ID" value="KAG5606683.1"/>
    <property type="molecule type" value="Genomic_DNA"/>
</dbReference>
<keyword evidence="2" id="KW-1185">Reference proteome</keyword>
<name>A0A9J5Z170_SOLCO</name>
<dbReference type="AlphaFoldDB" id="A0A9J5Z170"/>
<dbReference type="Proteomes" id="UP000824120">
    <property type="component" value="Chromosome 5"/>
</dbReference>